<comment type="caution">
    <text evidence="2">The sequence shown here is derived from an EMBL/GenBank/DDBJ whole genome shotgun (WGS) entry which is preliminary data.</text>
</comment>
<keyword evidence="2" id="KW-0808">Transferase</keyword>
<proteinExistence type="predicted"/>
<feature type="domain" description="N-acetyltransferase" evidence="1">
    <location>
        <begin position="7"/>
        <end position="158"/>
    </location>
</feature>
<protein>
    <submittedName>
        <fullName evidence="2">Acetyltransferase (GNAT) family protein</fullName>
    </submittedName>
</protein>
<reference evidence="2 3" key="1">
    <citation type="submission" date="2018-07" db="EMBL/GenBank/DDBJ databases">
        <title>Genomic Encyclopedia of Type Strains, Phase IV (KMG-IV): sequencing the most valuable type-strain genomes for metagenomic binning, comparative biology and taxonomic classification.</title>
        <authorList>
            <person name="Goeker M."/>
        </authorList>
    </citation>
    <scope>NUCLEOTIDE SEQUENCE [LARGE SCALE GENOMIC DNA]</scope>
    <source>
        <strain evidence="2 3">DSM 16500</strain>
    </source>
</reference>
<dbReference type="EMBL" id="QQAX01000029">
    <property type="protein sequence ID" value="RDI39071.1"/>
    <property type="molecule type" value="Genomic_DNA"/>
</dbReference>
<dbReference type="Gene3D" id="3.40.630.30">
    <property type="match status" value="1"/>
</dbReference>
<dbReference type="Proteomes" id="UP000254720">
    <property type="component" value="Unassembled WGS sequence"/>
</dbReference>
<evidence type="ECO:0000259" key="1">
    <source>
        <dbReference type="PROSITE" id="PS51186"/>
    </source>
</evidence>
<dbReference type="InterPro" id="IPR016181">
    <property type="entry name" value="Acyl_CoA_acyltransferase"/>
</dbReference>
<dbReference type="GO" id="GO:0016747">
    <property type="term" value="F:acyltransferase activity, transferring groups other than amino-acyl groups"/>
    <property type="evidence" value="ECO:0007669"/>
    <property type="project" value="InterPro"/>
</dbReference>
<dbReference type="Pfam" id="PF00583">
    <property type="entry name" value="Acetyltransf_1"/>
    <property type="match status" value="1"/>
</dbReference>
<dbReference type="InterPro" id="IPR000182">
    <property type="entry name" value="GNAT_dom"/>
</dbReference>
<dbReference type="SUPFAM" id="SSF55729">
    <property type="entry name" value="Acyl-CoA N-acyltransferases (Nat)"/>
    <property type="match status" value="1"/>
</dbReference>
<keyword evidence="3" id="KW-1185">Reference proteome</keyword>
<dbReference type="RefSeq" id="WP_114835276.1">
    <property type="nucleotide sequence ID" value="NZ_LR699114.1"/>
</dbReference>
<dbReference type="AlphaFoldDB" id="A0A370G5G3"/>
<evidence type="ECO:0000313" key="2">
    <source>
        <dbReference type="EMBL" id="RDI39071.1"/>
    </source>
</evidence>
<accession>A0A370G5G3</accession>
<gene>
    <name evidence="2" type="ORF">C8D86_12927</name>
</gene>
<dbReference type="PROSITE" id="PS51186">
    <property type="entry name" value="GNAT"/>
    <property type="match status" value="1"/>
</dbReference>
<organism evidence="2 3">
    <name type="scientific">Aquicella lusitana</name>
    <dbReference type="NCBI Taxonomy" id="254246"/>
    <lineage>
        <taxon>Bacteria</taxon>
        <taxon>Pseudomonadati</taxon>
        <taxon>Pseudomonadota</taxon>
        <taxon>Gammaproteobacteria</taxon>
        <taxon>Legionellales</taxon>
        <taxon>Coxiellaceae</taxon>
        <taxon>Aquicella</taxon>
    </lineage>
</organism>
<sequence>MPQNNPMKIRSFSPDDATWLEELMNRDWGGLPLVIRGKKYNPVVLDGVIAENENGIAGFLFYEMQGENCEIIVFEVFDKFKGTGTILLDELKRIAKDNNCKRIYLMTTNDNLDALRFYQKRGFHICGIHMDSVKVSRKIKPLIGMTGDYGIPMRDEIDLEFLFSE</sequence>
<name>A0A370G5G3_9COXI</name>
<dbReference type="OrthoDB" id="9805924at2"/>
<evidence type="ECO:0000313" key="3">
    <source>
        <dbReference type="Proteomes" id="UP000254720"/>
    </source>
</evidence>
<dbReference type="CDD" id="cd04301">
    <property type="entry name" value="NAT_SF"/>
    <property type="match status" value="1"/>
</dbReference>